<keyword evidence="3" id="KW-1185">Reference proteome</keyword>
<name>A0ABY8MIM9_9SPIO</name>
<evidence type="ECO:0000313" key="2">
    <source>
        <dbReference type="EMBL" id="WGK69210.1"/>
    </source>
</evidence>
<dbReference type="NCBIfam" id="TIGR01994">
    <property type="entry name" value="SUF_scaf_2"/>
    <property type="match status" value="1"/>
</dbReference>
<protein>
    <submittedName>
        <fullName evidence="2">SUF system NifU family Fe-S cluster assembly protein</fullName>
    </submittedName>
</protein>
<dbReference type="InterPro" id="IPR002871">
    <property type="entry name" value="NIF_FeS_clus_asmbl_NifU_N"/>
</dbReference>
<dbReference type="Proteomes" id="UP001228690">
    <property type="component" value="Chromosome"/>
</dbReference>
<evidence type="ECO:0000313" key="3">
    <source>
        <dbReference type="Proteomes" id="UP001228690"/>
    </source>
</evidence>
<sequence>MGNIEQLYQDTILSHNRSPRNFRKLEQFSHTTIGRNPLCGDVYQLFARIEDEHITDIGFQGDGCAISKASSSIMSELVKGKTLTEAGKYKDDFLQLLLAAKEEQQESVLAKLPRKLQVFRGISEYPMRVKCATLIWRALEAILQGQGAEAETAVSTE</sequence>
<dbReference type="Pfam" id="PF01592">
    <property type="entry name" value="NifU_N"/>
    <property type="match status" value="1"/>
</dbReference>
<gene>
    <name evidence="2" type="ORF">P0082_12145</name>
</gene>
<proteinExistence type="predicted"/>
<dbReference type="RefSeq" id="WP_326927398.1">
    <property type="nucleotide sequence ID" value="NZ_CP123443.1"/>
</dbReference>
<dbReference type="SUPFAM" id="SSF82649">
    <property type="entry name" value="SufE/NifU"/>
    <property type="match status" value="1"/>
</dbReference>
<reference evidence="2 3" key="1">
    <citation type="submission" date="2023-04" db="EMBL/GenBank/DDBJ databases">
        <title>Spirochaete genome identified in red abalone sample constitutes a novel genus.</title>
        <authorList>
            <person name="Sharma S.P."/>
            <person name="Purcell C.M."/>
            <person name="Hyde J.R."/>
            <person name="Severin A.J."/>
        </authorList>
    </citation>
    <scope>NUCLEOTIDE SEQUENCE [LARGE SCALE GENOMIC DNA]</scope>
    <source>
        <strain evidence="2 3">SP-2023</strain>
    </source>
</reference>
<dbReference type="PANTHER" id="PTHR10093">
    <property type="entry name" value="IRON-SULFUR CLUSTER ASSEMBLY ENZYME NIFU HOMOLOG"/>
    <property type="match status" value="1"/>
</dbReference>
<dbReference type="EMBL" id="CP123443">
    <property type="protein sequence ID" value="WGK69210.1"/>
    <property type="molecule type" value="Genomic_DNA"/>
</dbReference>
<dbReference type="CDD" id="cd06664">
    <property type="entry name" value="IscU_like"/>
    <property type="match status" value="1"/>
</dbReference>
<organism evidence="2 3">
    <name type="scientific">Candidatus Haliotispira prima</name>
    <dbReference type="NCBI Taxonomy" id="3034016"/>
    <lineage>
        <taxon>Bacteria</taxon>
        <taxon>Pseudomonadati</taxon>
        <taxon>Spirochaetota</taxon>
        <taxon>Spirochaetia</taxon>
        <taxon>Spirochaetales</taxon>
        <taxon>Spirochaetaceae</taxon>
        <taxon>Candidatus Haliotispira</taxon>
    </lineage>
</organism>
<feature type="domain" description="NIF system FeS cluster assembly NifU N-terminal" evidence="1">
    <location>
        <begin position="8"/>
        <end position="131"/>
    </location>
</feature>
<accession>A0ABY8MIM9</accession>
<dbReference type="Gene3D" id="3.90.1010.10">
    <property type="match status" value="1"/>
</dbReference>
<evidence type="ECO:0000259" key="1">
    <source>
        <dbReference type="Pfam" id="PF01592"/>
    </source>
</evidence>